<dbReference type="Pfam" id="PF13576">
    <property type="entry name" value="Pentapeptide_3"/>
    <property type="match status" value="1"/>
</dbReference>
<reference evidence="2 3" key="1">
    <citation type="submission" date="2019-02" db="EMBL/GenBank/DDBJ databases">
        <title>Genomic Encyclopedia of Type Strains, Phase IV (KMG-IV): sequencing the most valuable type-strain genomes for metagenomic binning, comparative biology and taxonomic classification.</title>
        <authorList>
            <person name="Goeker M."/>
        </authorList>
    </citation>
    <scope>NUCLEOTIDE SEQUENCE [LARGE SCALE GENOMIC DNA]</scope>
    <source>
        <strain evidence="2 3">DSM 101727</strain>
    </source>
</reference>
<dbReference type="AlphaFoldDB" id="A0A4Q7KFP9"/>
<keyword evidence="1" id="KW-1133">Transmembrane helix</keyword>
<evidence type="ECO:0000313" key="2">
    <source>
        <dbReference type="EMBL" id="RZS34053.1"/>
    </source>
</evidence>
<evidence type="ECO:0008006" key="4">
    <source>
        <dbReference type="Google" id="ProtNLM"/>
    </source>
</evidence>
<dbReference type="Proteomes" id="UP000294257">
    <property type="component" value="Unassembled WGS sequence"/>
</dbReference>
<feature type="transmembrane region" description="Helical" evidence="1">
    <location>
        <begin position="39"/>
        <end position="60"/>
    </location>
</feature>
<keyword evidence="3" id="KW-1185">Reference proteome</keyword>
<organism evidence="2 3">
    <name type="scientific">Herbihabitans rhizosphaerae</name>
    <dbReference type="NCBI Taxonomy" id="1872711"/>
    <lineage>
        <taxon>Bacteria</taxon>
        <taxon>Bacillati</taxon>
        <taxon>Actinomycetota</taxon>
        <taxon>Actinomycetes</taxon>
        <taxon>Pseudonocardiales</taxon>
        <taxon>Pseudonocardiaceae</taxon>
        <taxon>Herbihabitans</taxon>
    </lineage>
</organism>
<proteinExistence type="predicted"/>
<keyword evidence="1" id="KW-0472">Membrane</keyword>
<dbReference type="Gene3D" id="2.160.20.80">
    <property type="entry name" value="E3 ubiquitin-protein ligase SopA"/>
    <property type="match status" value="1"/>
</dbReference>
<sequence>MALLFGGVALLSAIVIVVLWWAGTSGLSGQALVTARFDALKIGLSIAVGGGGVIALYLAWRRQHSTEIGLRLQERTALNTEVDAEQRRITELYTAAVEQLGSDKAPVRLGGLYALERLAQNNPDQRQTIVNVICAYLRMPFAIPGENAPDEQRQEREVRVTAQRILVTHLRPDEANYWGTLDLDLTGAVLTSFALKGARVGTVQCSHATFAEAAAFEQTTFTGNASFHSAMFAYSAWFEDATFEAHAYFTSATFGNNTSFKDAIFARGAFFVGTQFTGQGKIRSFKNTRFAISPQGLDDAVHWLKDG</sequence>
<evidence type="ECO:0000313" key="3">
    <source>
        <dbReference type="Proteomes" id="UP000294257"/>
    </source>
</evidence>
<gene>
    <name evidence="2" type="ORF">EV193_110203</name>
</gene>
<protein>
    <recommendedName>
        <fullName evidence="4">Pentapeptide repeat protein</fullName>
    </recommendedName>
</protein>
<name>A0A4Q7KFP9_9PSEU</name>
<evidence type="ECO:0000256" key="1">
    <source>
        <dbReference type="SAM" id="Phobius"/>
    </source>
</evidence>
<keyword evidence="1" id="KW-0812">Transmembrane</keyword>
<comment type="caution">
    <text evidence="2">The sequence shown here is derived from an EMBL/GenBank/DDBJ whole genome shotgun (WGS) entry which is preliminary data.</text>
</comment>
<dbReference type="EMBL" id="SGWQ01000010">
    <property type="protein sequence ID" value="RZS34053.1"/>
    <property type="molecule type" value="Genomic_DNA"/>
</dbReference>
<accession>A0A4Q7KFP9</accession>
<dbReference type="InterPro" id="IPR001646">
    <property type="entry name" value="5peptide_repeat"/>
</dbReference>